<comment type="similarity">
    <text evidence="1">Belongs to the carbohydrate kinase pfkB family.</text>
</comment>
<feature type="binding site" evidence="12">
    <location>
        <begin position="250"/>
        <end position="251"/>
    </location>
    <ligand>
        <name>ATP</name>
        <dbReference type="ChEBI" id="CHEBI:30616"/>
    </ligand>
</feature>
<dbReference type="AlphaFoldDB" id="A0A6I8MC48"/>
<evidence type="ECO:0000256" key="7">
    <source>
        <dbReference type="ARBA" id="ARBA00022777"/>
    </source>
</evidence>
<dbReference type="GO" id="GO:0046872">
    <property type="term" value="F:metal ion binding"/>
    <property type="evidence" value="ECO:0007669"/>
    <property type="project" value="UniProtKB-KW"/>
</dbReference>
<evidence type="ECO:0000256" key="9">
    <source>
        <dbReference type="ARBA" id="ARBA00022842"/>
    </source>
</evidence>
<dbReference type="UniPathway" id="UPA00916">
    <property type="reaction ID" value="UER00889"/>
</dbReference>
<evidence type="ECO:0000256" key="12">
    <source>
        <dbReference type="HAMAP-Rule" id="MF_01987"/>
    </source>
</evidence>
<keyword evidence="8 12" id="KW-0067">ATP-binding</keyword>
<dbReference type="RefSeq" id="WP_156683062.1">
    <property type="nucleotide sequence ID" value="NZ_CABWIB010000001.1"/>
</dbReference>
<feature type="binding site" evidence="12">
    <location>
        <position position="138"/>
    </location>
    <ligand>
        <name>substrate</name>
    </ligand>
</feature>
<feature type="binding site" evidence="12">
    <location>
        <position position="247"/>
    </location>
    <ligand>
        <name>K(+)</name>
        <dbReference type="ChEBI" id="CHEBI:29103"/>
    </ligand>
</feature>
<comment type="subunit">
    <text evidence="12">Homodimer.</text>
</comment>
<dbReference type="EC" id="2.7.1.15" evidence="2 12"/>
<evidence type="ECO:0000313" key="14">
    <source>
        <dbReference type="EMBL" id="VWL85030.1"/>
    </source>
</evidence>
<evidence type="ECO:0000256" key="5">
    <source>
        <dbReference type="ARBA" id="ARBA00022723"/>
    </source>
</evidence>
<proteinExistence type="inferred from homology"/>
<dbReference type="NCBIfam" id="TIGR02152">
    <property type="entry name" value="D_ribokin_bact"/>
    <property type="match status" value="1"/>
</dbReference>
<dbReference type="InterPro" id="IPR002173">
    <property type="entry name" value="Carboh/pur_kinase_PfkB_CS"/>
</dbReference>
<dbReference type="Gene3D" id="3.40.1190.20">
    <property type="match status" value="1"/>
</dbReference>
<dbReference type="PRINTS" id="PR00990">
    <property type="entry name" value="RIBOKINASE"/>
</dbReference>
<feature type="binding site" evidence="12">
    <location>
        <position position="245"/>
    </location>
    <ligand>
        <name>K(+)</name>
        <dbReference type="ChEBI" id="CHEBI:29103"/>
    </ligand>
</feature>
<evidence type="ECO:0000256" key="1">
    <source>
        <dbReference type="ARBA" id="ARBA00005380"/>
    </source>
</evidence>
<comment type="function">
    <text evidence="12">Catalyzes the phosphorylation of ribose at O-5 in a reaction requiring ATP and magnesium. The resulting D-ribose-5-phosphate can then be used either for sythesis of nucleotides, histidine, and tryptophan, or as a component of the pentose phosphate pathway.</text>
</comment>
<keyword evidence="4 12" id="KW-0808">Transferase</keyword>
<dbReference type="Pfam" id="PF00294">
    <property type="entry name" value="PfkB"/>
    <property type="match status" value="1"/>
</dbReference>
<organism evidence="14 15">
    <name type="scientific">Oceanivirga miroungae</name>
    <dbReference type="NCBI Taxonomy" id="1130046"/>
    <lineage>
        <taxon>Bacteria</taxon>
        <taxon>Fusobacteriati</taxon>
        <taxon>Fusobacteriota</taxon>
        <taxon>Fusobacteriia</taxon>
        <taxon>Fusobacteriales</taxon>
        <taxon>Leptotrichiaceae</taxon>
        <taxon>Oceanivirga</taxon>
    </lineage>
</organism>
<keyword evidence="10 12" id="KW-0630">Potassium</keyword>
<dbReference type="InterPro" id="IPR002139">
    <property type="entry name" value="Ribo/fructo_kinase"/>
</dbReference>
<dbReference type="InterPro" id="IPR011611">
    <property type="entry name" value="PfkB_dom"/>
</dbReference>
<dbReference type="InterPro" id="IPR011877">
    <property type="entry name" value="Ribokinase"/>
</dbReference>
<keyword evidence="7 12" id="KW-0418">Kinase</keyword>
<feature type="binding site" evidence="12">
    <location>
        <position position="182"/>
    </location>
    <ligand>
        <name>ATP</name>
        <dbReference type="ChEBI" id="CHEBI:30616"/>
    </ligand>
</feature>
<feature type="binding site" evidence="12">
    <location>
        <position position="283"/>
    </location>
    <ligand>
        <name>K(+)</name>
        <dbReference type="ChEBI" id="CHEBI:29103"/>
    </ligand>
</feature>
<dbReference type="PANTHER" id="PTHR10584">
    <property type="entry name" value="SUGAR KINASE"/>
    <property type="match status" value="1"/>
</dbReference>
<protein>
    <recommendedName>
        <fullName evidence="3 12">Ribokinase</fullName>
        <shortName evidence="12">RK</shortName>
        <ecNumber evidence="2 12">2.7.1.15</ecNumber>
    </recommendedName>
</protein>
<feature type="domain" description="Carbohydrate kinase PfkB" evidence="13">
    <location>
        <begin position="1"/>
        <end position="292"/>
    </location>
</feature>
<evidence type="ECO:0000256" key="10">
    <source>
        <dbReference type="ARBA" id="ARBA00022958"/>
    </source>
</evidence>
<feature type="binding site" evidence="12">
    <location>
        <position position="251"/>
    </location>
    <ligand>
        <name>substrate</name>
    </ligand>
</feature>
<feature type="binding site" evidence="12">
    <location>
        <position position="289"/>
    </location>
    <ligand>
        <name>K(+)</name>
        <dbReference type="ChEBI" id="CHEBI:29103"/>
    </ligand>
</feature>
<comment type="pathway">
    <text evidence="12">Carbohydrate metabolism; D-ribose degradation; D-ribose 5-phosphate from beta-D-ribopyranose: step 2/2.</text>
</comment>
<comment type="catalytic activity">
    <reaction evidence="12">
        <text>D-ribose + ATP = D-ribose 5-phosphate + ADP + H(+)</text>
        <dbReference type="Rhea" id="RHEA:13697"/>
        <dbReference type="ChEBI" id="CHEBI:15378"/>
        <dbReference type="ChEBI" id="CHEBI:30616"/>
        <dbReference type="ChEBI" id="CHEBI:47013"/>
        <dbReference type="ChEBI" id="CHEBI:78346"/>
        <dbReference type="ChEBI" id="CHEBI:456216"/>
        <dbReference type="EC" id="2.7.1.15"/>
    </reaction>
</comment>
<evidence type="ECO:0000256" key="4">
    <source>
        <dbReference type="ARBA" id="ARBA00022679"/>
    </source>
</evidence>
<dbReference type="SUPFAM" id="SSF53613">
    <property type="entry name" value="Ribokinase-like"/>
    <property type="match status" value="1"/>
</dbReference>
<evidence type="ECO:0000313" key="15">
    <source>
        <dbReference type="Proteomes" id="UP000419017"/>
    </source>
</evidence>
<name>A0A6I8MC48_9FUSO</name>
<evidence type="ECO:0000256" key="8">
    <source>
        <dbReference type="ARBA" id="ARBA00022840"/>
    </source>
</evidence>
<dbReference type="EMBL" id="CABWIB010000001">
    <property type="protein sequence ID" value="VWL85030.1"/>
    <property type="molecule type" value="Genomic_DNA"/>
</dbReference>
<keyword evidence="6 12" id="KW-0547">Nucleotide-binding</keyword>
<dbReference type="GO" id="GO:0004747">
    <property type="term" value="F:ribokinase activity"/>
    <property type="evidence" value="ECO:0007669"/>
    <property type="project" value="UniProtKB-UniRule"/>
</dbReference>
<feature type="binding site" evidence="12">
    <location>
        <position position="280"/>
    </location>
    <ligand>
        <name>K(+)</name>
        <dbReference type="ChEBI" id="CHEBI:29103"/>
    </ligand>
</feature>
<comment type="activity regulation">
    <text evidence="12">Activated by a monovalent cation that binds near, but not in, the active site. The most likely occupant of the site in vivo is potassium. Ion binding induces a conformational change that may alter substrate affinity.</text>
</comment>
<evidence type="ECO:0000259" key="13">
    <source>
        <dbReference type="Pfam" id="PF00294"/>
    </source>
</evidence>
<feature type="binding site" evidence="12">
    <location>
        <begin position="218"/>
        <end position="223"/>
    </location>
    <ligand>
        <name>ATP</name>
        <dbReference type="ChEBI" id="CHEBI:30616"/>
    </ligand>
</feature>
<dbReference type="InterPro" id="IPR029056">
    <property type="entry name" value="Ribokinase-like"/>
</dbReference>
<dbReference type="Proteomes" id="UP000419017">
    <property type="component" value="Unassembled WGS sequence"/>
</dbReference>
<evidence type="ECO:0000256" key="3">
    <source>
        <dbReference type="ARBA" id="ARBA00016943"/>
    </source>
</evidence>
<dbReference type="HAMAP" id="MF_01987">
    <property type="entry name" value="Ribokinase"/>
    <property type="match status" value="1"/>
</dbReference>
<dbReference type="PROSITE" id="PS00584">
    <property type="entry name" value="PFKB_KINASES_2"/>
    <property type="match status" value="1"/>
</dbReference>
<feature type="active site" description="Proton acceptor" evidence="12">
    <location>
        <position position="251"/>
    </location>
</feature>
<dbReference type="GO" id="GO:0005737">
    <property type="term" value="C:cytoplasm"/>
    <property type="evidence" value="ECO:0007669"/>
    <property type="project" value="UniProtKB-SubCell"/>
</dbReference>
<dbReference type="CDD" id="cd01174">
    <property type="entry name" value="ribokinase"/>
    <property type="match status" value="1"/>
</dbReference>
<keyword evidence="5 12" id="KW-0479">Metal-binding</keyword>
<comment type="caution">
    <text evidence="12">Lacks conserved residue(s) required for the propagation of feature annotation.</text>
</comment>
<evidence type="ECO:0000256" key="2">
    <source>
        <dbReference type="ARBA" id="ARBA00012035"/>
    </source>
</evidence>
<gene>
    <name evidence="12" type="primary">rbsK</name>
    <name evidence="14" type="ORF">OMES3154_00307</name>
</gene>
<keyword evidence="11 12" id="KW-0119">Carbohydrate metabolism</keyword>
<dbReference type="GO" id="GO:0019303">
    <property type="term" value="P:D-ribose catabolic process"/>
    <property type="evidence" value="ECO:0007669"/>
    <property type="project" value="UniProtKB-UniRule"/>
</dbReference>
<reference evidence="14 15" key="1">
    <citation type="submission" date="2019-10" db="EMBL/GenBank/DDBJ databases">
        <authorList>
            <person name="Blom J."/>
        </authorList>
    </citation>
    <scope>NUCLEOTIDE SEQUENCE [LARGE SCALE GENOMIC DNA]</scope>
    <source>
        <strain evidence="14 15">ES3154-GLU</strain>
    </source>
</reference>
<comment type="similarity">
    <text evidence="12">Belongs to the carbohydrate kinase PfkB family. Ribokinase subfamily.</text>
</comment>
<feature type="binding site" evidence="12">
    <location>
        <position position="285"/>
    </location>
    <ligand>
        <name>K(+)</name>
        <dbReference type="ChEBI" id="CHEBI:29103"/>
    </ligand>
</feature>
<comment type="subcellular location">
    <subcellularLocation>
        <location evidence="12">Cytoplasm</location>
    </subcellularLocation>
</comment>
<keyword evidence="12" id="KW-0963">Cytoplasm</keyword>
<dbReference type="PANTHER" id="PTHR10584:SF166">
    <property type="entry name" value="RIBOKINASE"/>
    <property type="match status" value="1"/>
</dbReference>
<evidence type="ECO:0000256" key="11">
    <source>
        <dbReference type="ARBA" id="ARBA00023277"/>
    </source>
</evidence>
<dbReference type="GO" id="GO:0005524">
    <property type="term" value="F:ATP binding"/>
    <property type="evidence" value="ECO:0007669"/>
    <property type="project" value="UniProtKB-UniRule"/>
</dbReference>
<evidence type="ECO:0000256" key="6">
    <source>
        <dbReference type="ARBA" id="ARBA00022741"/>
    </source>
</evidence>
<feature type="binding site" evidence="12">
    <location>
        <begin position="39"/>
        <end position="43"/>
    </location>
    <ligand>
        <name>substrate</name>
    </ligand>
</feature>
<feature type="binding site" evidence="12">
    <location>
        <begin position="11"/>
        <end position="13"/>
    </location>
    <ligand>
        <name>substrate</name>
    </ligand>
</feature>
<accession>A0A6I8MC48</accession>
<keyword evidence="15" id="KW-1185">Reference proteome</keyword>
<sequence>MRKALIVGSLNVDMTFNVENFVKKGETIFAKSYYESCGGKGANQAVCVSKLGTKTEMLGMVGFDKEGEKLISNLENFDIKCTILKSNFPTGRAIISVDKNADNSIIVVGGANLEIKKDDIDNNIESIKNNDIIILQNEIPEEVVEYTLVKAKENHKLTIYNPAPAKKVSEKKLENTDYLVVNETEMEFIFEQSIKDENYLENLLKIKKEKDIKNIILTLGEKGVVLFDDKNDIKKYAAYKVNAVDTTAAGDSFIGAFASKILDTNIDEAIKYAIAVSAIVVTRKGAQESIPTLDEIYKFIKENEDEKK</sequence>
<dbReference type="PROSITE" id="PS00583">
    <property type="entry name" value="PFKB_KINASES_1"/>
    <property type="match status" value="1"/>
</dbReference>
<comment type="cofactor">
    <cofactor evidence="12">
        <name>Mg(2+)</name>
        <dbReference type="ChEBI" id="CHEBI:18420"/>
    </cofactor>
    <text evidence="12">Requires a divalent cation, most likely magnesium in vivo, as an electrophilic catalyst to aid phosphoryl group transfer. It is the chelate of the metal and the nucleotide that is the actual substrate.</text>
</comment>
<keyword evidence="9 12" id="KW-0460">Magnesium</keyword>